<dbReference type="HOGENOM" id="CLU_153836_0_0_11"/>
<organism evidence="1 2">
    <name type="scientific">Mycobacterium parascrofulaceum ATCC BAA-614</name>
    <dbReference type="NCBI Taxonomy" id="525368"/>
    <lineage>
        <taxon>Bacteria</taxon>
        <taxon>Bacillati</taxon>
        <taxon>Actinomycetota</taxon>
        <taxon>Actinomycetes</taxon>
        <taxon>Mycobacteriales</taxon>
        <taxon>Mycobacteriaceae</taxon>
        <taxon>Mycobacterium</taxon>
        <taxon>Mycobacterium simiae complex</taxon>
    </lineage>
</organism>
<dbReference type="Proteomes" id="UP000003653">
    <property type="component" value="Unassembled WGS sequence"/>
</dbReference>
<accession>D5PCS1</accession>
<evidence type="ECO:0000313" key="2">
    <source>
        <dbReference type="Proteomes" id="UP000003653"/>
    </source>
</evidence>
<name>D5PCS1_9MYCO</name>
<sequence>MRRKLRIGSPGGNAVEPLRWACRQPDSDASLPPNTKGSAIHTARFWSRWRRRDAPRSLHQLLKEVEKATQVRRSGLEGVLTELREHRDAASDAGRREALTWLCNAVSRMANNPTAAHSREVLIAADAVKRA</sequence>
<gene>
    <name evidence="1" type="ORF">HMPREF0591_3965</name>
</gene>
<dbReference type="eggNOG" id="ENOG5031UAY">
    <property type="taxonomic scope" value="Bacteria"/>
</dbReference>
<dbReference type="EMBL" id="ADNV01000282">
    <property type="protein sequence ID" value="EFG76119.1"/>
    <property type="molecule type" value="Genomic_DNA"/>
</dbReference>
<dbReference type="AlphaFoldDB" id="D5PCS1"/>
<keyword evidence="2" id="KW-1185">Reference proteome</keyword>
<comment type="caution">
    <text evidence="1">The sequence shown here is derived from an EMBL/GenBank/DDBJ whole genome shotgun (WGS) entry which is preliminary data.</text>
</comment>
<protein>
    <submittedName>
        <fullName evidence="1">Uncharacterized protein</fullName>
    </submittedName>
</protein>
<proteinExistence type="predicted"/>
<reference evidence="1 2" key="1">
    <citation type="submission" date="2010-04" db="EMBL/GenBank/DDBJ databases">
        <authorList>
            <person name="Muzny D."/>
            <person name="Qin X."/>
            <person name="Deng J."/>
            <person name="Jiang H."/>
            <person name="Liu Y."/>
            <person name="Qu J."/>
            <person name="Song X.-Z."/>
            <person name="Zhang L."/>
            <person name="Thornton R."/>
            <person name="Coyle M."/>
            <person name="Francisco L."/>
            <person name="Jackson L."/>
            <person name="Javaid M."/>
            <person name="Korchina V."/>
            <person name="Kovar C."/>
            <person name="Mata R."/>
            <person name="Mathew T."/>
            <person name="Ngo R."/>
            <person name="Nguyen L."/>
            <person name="Nguyen N."/>
            <person name="Okwuonu G."/>
            <person name="Ongeri F."/>
            <person name="Pham C."/>
            <person name="Simmons D."/>
            <person name="Wilczek-Boney K."/>
            <person name="Hale W."/>
            <person name="Jakkamsetti A."/>
            <person name="Pham P."/>
            <person name="Ruth R."/>
            <person name="San Lucas F."/>
            <person name="Warren J."/>
            <person name="Zhang J."/>
            <person name="Zhao Z."/>
            <person name="Zhou C."/>
            <person name="Zhu D."/>
            <person name="Lee S."/>
            <person name="Bess C."/>
            <person name="Blankenburg K."/>
            <person name="Forbes L."/>
            <person name="Fu Q."/>
            <person name="Gubbala S."/>
            <person name="Hirani K."/>
            <person name="Jayaseelan J.C."/>
            <person name="Lara F."/>
            <person name="Munidasa M."/>
            <person name="Palculict T."/>
            <person name="Patil S."/>
            <person name="Pu L.-L."/>
            <person name="Saada N."/>
            <person name="Tang L."/>
            <person name="Weissenberger G."/>
            <person name="Zhu Y."/>
            <person name="Hemphill L."/>
            <person name="Shang Y."/>
            <person name="Youmans B."/>
            <person name="Ayvaz T."/>
            <person name="Ross M."/>
            <person name="Santibanez J."/>
            <person name="Aqrawi P."/>
            <person name="Gross S."/>
            <person name="Joshi V."/>
            <person name="Fowler G."/>
            <person name="Nazareth L."/>
            <person name="Reid J."/>
            <person name="Worley K."/>
            <person name="Petrosino J."/>
            <person name="Highlander S."/>
            <person name="Gibbs R."/>
        </authorList>
    </citation>
    <scope>NUCLEOTIDE SEQUENCE [LARGE SCALE GENOMIC DNA]</scope>
    <source>
        <strain evidence="1 2">ATCC BAA-614</strain>
    </source>
</reference>
<evidence type="ECO:0000313" key="1">
    <source>
        <dbReference type="EMBL" id="EFG76119.1"/>
    </source>
</evidence>